<dbReference type="GO" id="GO:0008757">
    <property type="term" value="F:S-adenosylmethionine-dependent methyltransferase activity"/>
    <property type="evidence" value="ECO:0007669"/>
    <property type="project" value="UniProtKB-ARBA"/>
</dbReference>
<keyword evidence="1" id="KW-0489">Methyltransferase</keyword>
<dbReference type="SUPFAM" id="SSF82199">
    <property type="entry name" value="SET domain"/>
    <property type="match status" value="1"/>
</dbReference>
<dbReference type="SMART" id="SM00028">
    <property type="entry name" value="TPR"/>
    <property type="match status" value="4"/>
</dbReference>
<dbReference type="GO" id="GO:0008170">
    <property type="term" value="F:N-methyltransferase activity"/>
    <property type="evidence" value="ECO:0007669"/>
    <property type="project" value="UniProtKB-ARBA"/>
</dbReference>
<feature type="repeat" description="TPR" evidence="4">
    <location>
        <begin position="598"/>
        <end position="631"/>
    </location>
</feature>
<evidence type="ECO:0000256" key="2">
    <source>
        <dbReference type="ARBA" id="ARBA00022679"/>
    </source>
</evidence>
<dbReference type="InterPro" id="IPR044421">
    <property type="entry name" value="SMYD4_SET"/>
</dbReference>
<evidence type="ECO:0000256" key="3">
    <source>
        <dbReference type="ARBA" id="ARBA00022691"/>
    </source>
</evidence>
<dbReference type="InterPro" id="IPR019734">
    <property type="entry name" value="TPR_rpt"/>
</dbReference>
<dbReference type="CDD" id="cd10536">
    <property type="entry name" value="SET_SMYD4"/>
    <property type="match status" value="1"/>
</dbReference>
<dbReference type="GO" id="GO:0042051">
    <property type="term" value="P:compound eye photoreceptor development"/>
    <property type="evidence" value="ECO:0007669"/>
    <property type="project" value="TreeGrafter"/>
</dbReference>
<sequence length="657" mass="76139">MRAEGLSSKDFKIFKDYHSILRENLTENDNNTFMSCPNDKAKFLFILEKVVKSDKLNFKFSFESSKNNELAQNFKDKGNIFFQQEKYMDALKMYNQALVQIDFGRGSNTNKDVSIIIANRSAVLNHLQKYEEALEDIQTALDLGYPKDIAYKVKERKAKCLLAMKQHKSSLDAFKQALTSLDDGKIPKEKKKQMQLNIQIMIGMLSKNKNLIDEPLTKSEQKPLKTFEKNNKEYPVLTSKVTIVQNEKEGRFTRTLENIKVGENILVEDPYASVLLEIYAKTHCYHCLKSVSLTPYPCKTCSRIIFCSRKCDQAAQNSHHAIECSLIPFIWKSGLSVICYLSLRMISQSREDFFRKIQTYLQDSDKDSKFGQLSYTEKRYIRTHSGITHSNRRKLDDYLHTTHVAVFLYQLLKQTNYFQAKDPEFEEFIGGLLLHQIQFIQFNCHEVADLIKSGSDAKTRFIGAGTFPTLSMFNHSCEPNIVRYFRGNKVYVNLCKNITKGDQICENYGPLYSEMPKPERQEQLKSHYWFDCHCIACENNWSSFDDLEKSQILRFKCETSGCNNVVEVSITTDEFMIKCDLCDKFVNIFKGLKSLQDTESLFRLANNYRDTGDYDKALEKFTELMNLLDENLAPPYKDYLLCQRAIQTCFLNLGNLA</sequence>
<keyword evidence="2" id="KW-0808">Transferase</keyword>
<proteinExistence type="predicted"/>
<evidence type="ECO:0000256" key="1">
    <source>
        <dbReference type="ARBA" id="ARBA00022603"/>
    </source>
</evidence>
<dbReference type="EMBL" id="HBUF01227309">
    <property type="protein sequence ID" value="CAG6672001.1"/>
    <property type="molecule type" value="Transcribed_RNA"/>
</dbReference>
<evidence type="ECO:0000256" key="4">
    <source>
        <dbReference type="PROSITE-ProRule" id="PRU00339"/>
    </source>
</evidence>
<dbReference type="InterPro" id="IPR052097">
    <property type="entry name" value="SET-MYND_domain_protein"/>
</dbReference>
<dbReference type="Gene3D" id="2.170.270.10">
    <property type="entry name" value="SET domain"/>
    <property type="match status" value="1"/>
</dbReference>
<dbReference type="PANTHER" id="PTHR46165:SF7">
    <property type="entry name" value="SET AND MYND DOMAIN-CONTAINING PROTEIN 4"/>
    <property type="match status" value="1"/>
</dbReference>
<reference evidence="6" key="1">
    <citation type="submission" date="2021-05" db="EMBL/GenBank/DDBJ databases">
        <authorList>
            <person name="Alioto T."/>
            <person name="Alioto T."/>
            <person name="Gomez Garrido J."/>
        </authorList>
    </citation>
    <scope>NUCLEOTIDE SEQUENCE</scope>
</reference>
<dbReference type="EMBL" id="HBUF01405574">
    <property type="protein sequence ID" value="CAG6737972.1"/>
    <property type="molecule type" value="Transcribed_RNA"/>
</dbReference>
<name>A0A8D8W532_9HEMI</name>
<accession>A0A8D8W532</accession>
<dbReference type="PROSITE" id="PS50005">
    <property type="entry name" value="TPR"/>
    <property type="match status" value="1"/>
</dbReference>
<dbReference type="EMBL" id="HBUF01146795">
    <property type="protein sequence ID" value="CAG6647398.1"/>
    <property type="molecule type" value="Transcribed_RNA"/>
</dbReference>
<dbReference type="GO" id="GO:0008276">
    <property type="term" value="F:protein methyltransferase activity"/>
    <property type="evidence" value="ECO:0007669"/>
    <property type="project" value="UniProtKB-ARBA"/>
</dbReference>
<dbReference type="GO" id="GO:0005634">
    <property type="term" value="C:nucleus"/>
    <property type="evidence" value="ECO:0007669"/>
    <property type="project" value="TreeGrafter"/>
</dbReference>
<dbReference type="SUPFAM" id="SSF144232">
    <property type="entry name" value="HIT/MYND zinc finger-like"/>
    <property type="match status" value="1"/>
</dbReference>
<dbReference type="GO" id="GO:0032259">
    <property type="term" value="P:methylation"/>
    <property type="evidence" value="ECO:0007669"/>
    <property type="project" value="UniProtKB-KW"/>
</dbReference>
<dbReference type="Gene3D" id="1.25.40.10">
    <property type="entry name" value="Tetratricopeptide repeat domain"/>
    <property type="match status" value="1"/>
</dbReference>
<organism evidence="6">
    <name type="scientific">Cacopsylla melanoneura</name>
    <dbReference type="NCBI Taxonomy" id="428564"/>
    <lineage>
        <taxon>Eukaryota</taxon>
        <taxon>Metazoa</taxon>
        <taxon>Ecdysozoa</taxon>
        <taxon>Arthropoda</taxon>
        <taxon>Hexapoda</taxon>
        <taxon>Insecta</taxon>
        <taxon>Pterygota</taxon>
        <taxon>Neoptera</taxon>
        <taxon>Paraneoptera</taxon>
        <taxon>Hemiptera</taxon>
        <taxon>Sternorrhyncha</taxon>
        <taxon>Psylloidea</taxon>
        <taxon>Psyllidae</taxon>
        <taxon>Psyllinae</taxon>
        <taxon>Cacopsylla</taxon>
    </lineage>
</organism>
<dbReference type="InterPro" id="IPR011990">
    <property type="entry name" value="TPR-like_helical_dom_sf"/>
</dbReference>
<dbReference type="GO" id="GO:0005737">
    <property type="term" value="C:cytoplasm"/>
    <property type="evidence" value="ECO:0007669"/>
    <property type="project" value="TreeGrafter"/>
</dbReference>
<keyword evidence="3" id="KW-0949">S-adenosyl-L-methionine</keyword>
<evidence type="ECO:0000313" key="6">
    <source>
        <dbReference type="EMBL" id="CAG6647398.1"/>
    </source>
</evidence>
<dbReference type="AlphaFoldDB" id="A0A8D8W532"/>
<dbReference type="Gene3D" id="6.10.140.2220">
    <property type="match status" value="1"/>
</dbReference>
<dbReference type="InterPro" id="IPR046341">
    <property type="entry name" value="SET_dom_sf"/>
</dbReference>
<keyword evidence="4" id="KW-0802">TPR repeat</keyword>
<dbReference type="SUPFAM" id="SSF48452">
    <property type="entry name" value="TPR-like"/>
    <property type="match status" value="1"/>
</dbReference>
<dbReference type="GO" id="GO:0042826">
    <property type="term" value="F:histone deacetylase binding"/>
    <property type="evidence" value="ECO:0007669"/>
    <property type="project" value="TreeGrafter"/>
</dbReference>
<evidence type="ECO:0000259" key="5">
    <source>
        <dbReference type="PROSITE" id="PS50280"/>
    </source>
</evidence>
<dbReference type="Gene3D" id="1.10.220.160">
    <property type="match status" value="1"/>
</dbReference>
<dbReference type="PROSITE" id="PS50280">
    <property type="entry name" value="SET"/>
    <property type="match status" value="1"/>
</dbReference>
<dbReference type="Pfam" id="PF00856">
    <property type="entry name" value="SET"/>
    <property type="match status" value="1"/>
</dbReference>
<dbReference type="PANTHER" id="PTHR46165">
    <property type="entry name" value="SET AND MYND DOMAIN-CONTAINING PROTEIN 4"/>
    <property type="match status" value="1"/>
</dbReference>
<dbReference type="EMBL" id="HBUF01146794">
    <property type="protein sequence ID" value="CAG6647397.1"/>
    <property type="molecule type" value="Transcribed_RNA"/>
</dbReference>
<dbReference type="InterPro" id="IPR001214">
    <property type="entry name" value="SET_dom"/>
</dbReference>
<protein>
    <submittedName>
        <fullName evidence="6">SET and MYND domain-containing protein 4</fullName>
    </submittedName>
</protein>
<feature type="domain" description="SET" evidence="5">
    <location>
        <begin position="239"/>
        <end position="509"/>
    </location>
</feature>